<dbReference type="Proteomes" id="UP000681162">
    <property type="component" value="Unassembled WGS sequence"/>
</dbReference>
<sequence>MRTLRIRSFTILLFFFLMLVPWIFYVTTHFIETKTLSFAKNGAQAEILQGQWIEKIVQLIETNSDNWRDPNWQNQLHHELQQAKMEAAILSASDQEIYRSNPQSHGILPSTERFSIIEDGHLLGKVIIYLPKSNAAKFISIFTGLLLAFFIVGVEMRRFLLTCALCSPFQIGEPAV</sequence>
<evidence type="ECO:0000313" key="3">
    <source>
        <dbReference type="Proteomes" id="UP000681162"/>
    </source>
</evidence>
<feature type="transmembrane region" description="Helical" evidence="1">
    <location>
        <begin position="135"/>
        <end position="154"/>
    </location>
</feature>
<keyword evidence="1" id="KW-1133">Transmembrane helix</keyword>
<keyword evidence="1" id="KW-0472">Membrane</keyword>
<comment type="caution">
    <text evidence="2">The sequence shown here is derived from an EMBL/GenBank/DDBJ whole genome shotgun (WGS) entry which is preliminary data.</text>
</comment>
<dbReference type="EMBL" id="BORR01000010">
    <property type="protein sequence ID" value="GIO38158.1"/>
    <property type="molecule type" value="Genomic_DNA"/>
</dbReference>
<gene>
    <name evidence="2" type="ORF">J41TS12_30190</name>
</gene>
<organism evidence="2 3">
    <name type="scientific">Paenibacillus antibioticophila</name>
    <dbReference type="NCBI Taxonomy" id="1274374"/>
    <lineage>
        <taxon>Bacteria</taxon>
        <taxon>Bacillati</taxon>
        <taxon>Bacillota</taxon>
        <taxon>Bacilli</taxon>
        <taxon>Bacillales</taxon>
        <taxon>Paenibacillaceae</taxon>
        <taxon>Paenibacillus</taxon>
    </lineage>
</organism>
<reference evidence="2 3" key="1">
    <citation type="submission" date="2021-03" db="EMBL/GenBank/DDBJ databases">
        <title>Antimicrobial resistance genes in bacteria isolated from Japanese honey, and their potential for conferring macrolide and lincosamide resistance in the American foulbrood pathogen Paenibacillus larvae.</title>
        <authorList>
            <person name="Okamoto M."/>
            <person name="Kumagai M."/>
            <person name="Kanamori H."/>
            <person name="Takamatsu D."/>
        </authorList>
    </citation>
    <scope>NUCLEOTIDE SEQUENCE [LARGE SCALE GENOMIC DNA]</scope>
    <source>
        <strain evidence="2 3">J41TS12</strain>
    </source>
</reference>
<evidence type="ECO:0000256" key="1">
    <source>
        <dbReference type="SAM" id="Phobius"/>
    </source>
</evidence>
<accession>A0A920CHW3</accession>
<dbReference type="RefSeq" id="WP_212940310.1">
    <property type="nucleotide sequence ID" value="NZ_BORR01000010.1"/>
</dbReference>
<keyword evidence="1" id="KW-0812">Transmembrane</keyword>
<name>A0A920CHW3_9BACL</name>
<proteinExistence type="predicted"/>
<dbReference type="AlphaFoldDB" id="A0A920CHW3"/>
<keyword evidence="3" id="KW-1185">Reference proteome</keyword>
<evidence type="ECO:0000313" key="2">
    <source>
        <dbReference type="EMBL" id="GIO38158.1"/>
    </source>
</evidence>
<protein>
    <submittedName>
        <fullName evidence="2">Uncharacterized protein</fullName>
    </submittedName>
</protein>
<feature type="transmembrane region" description="Helical" evidence="1">
    <location>
        <begin position="12"/>
        <end position="31"/>
    </location>
</feature>